<dbReference type="AlphaFoldDB" id="A0A381NED1"/>
<reference evidence="2" key="1">
    <citation type="submission" date="2018-05" db="EMBL/GenBank/DDBJ databases">
        <authorList>
            <person name="Lanie J.A."/>
            <person name="Ng W.-L."/>
            <person name="Kazmierczak K.M."/>
            <person name="Andrzejewski T.M."/>
            <person name="Davidsen T.M."/>
            <person name="Wayne K.J."/>
            <person name="Tettelin H."/>
            <person name="Glass J.I."/>
            <person name="Rusch D."/>
            <person name="Podicherti R."/>
            <person name="Tsui H.-C.T."/>
            <person name="Winkler M.E."/>
        </authorList>
    </citation>
    <scope>NUCLEOTIDE SEQUENCE</scope>
</reference>
<feature type="non-terminal residue" evidence="2">
    <location>
        <position position="1"/>
    </location>
</feature>
<sequence>AADSKALNKDDSEATDTSSEEKPDK</sequence>
<proteinExistence type="predicted"/>
<protein>
    <submittedName>
        <fullName evidence="2">Uncharacterized protein</fullName>
    </submittedName>
</protein>
<feature type="region of interest" description="Disordered" evidence="1">
    <location>
        <begin position="1"/>
        <end position="25"/>
    </location>
</feature>
<feature type="compositionally biased region" description="Basic and acidic residues" evidence="1">
    <location>
        <begin position="1"/>
        <end position="12"/>
    </location>
</feature>
<gene>
    <name evidence="2" type="ORF">METZ01_LOCUS5789</name>
</gene>
<evidence type="ECO:0000256" key="1">
    <source>
        <dbReference type="SAM" id="MobiDB-lite"/>
    </source>
</evidence>
<organism evidence="2">
    <name type="scientific">marine metagenome</name>
    <dbReference type="NCBI Taxonomy" id="408172"/>
    <lineage>
        <taxon>unclassified sequences</taxon>
        <taxon>metagenomes</taxon>
        <taxon>ecological metagenomes</taxon>
    </lineage>
</organism>
<accession>A0A381NED1</accession>
<evidence type="ECO:0000313" key="2">
    <source>
        <dbReference type="EMBL" id="SUZ52935.1"/>
    </source>
</evidence>
<name>A0A381NED1_9ZZZZ</name>
<dbReference type="EMBL" id="UINC01000304">
    <property type="protein sequence ID" value="SUZ52935.1"/>
    <property type="molecule type" value="Genomic_DNA"/>
</dbReference>